<dbReference type="PANTHER" id="PTHR43266:SF2">
    <property type="entry name" value="MAJOR FACILITATOR SUPERFAMILY (MFS) PROFILE DOMAIN-CONTAINING PROTEIN"/>
    <property type="match status" value="1"/>
</dbReference>
<keyword evidence="5 7" id="KW-1133">Transmembrane helix</keyword>
<dbReference type="GO" id="GO:0005886">
    <property type="term" value="C:plasma membrane"/>
    <property type="evidence" value="ECO:0007669"/>
    <property type="project" value="UniProtKB-SubCell"/>
</dbReference>
<dbReference type="Pfam" id="PF07690">
    <property type="entry name" value="MFS_1"/>
    <property type="match status" value="2"/>
</dbReference>
<name>A0A895XJJ8_9ACTN</name>
<dbReference type="GO" id="GO:0022857">
    <property type="term" value="F:transmembrane transporter activity"/>
    <property type="evidence" value="ECO:0007669"/>
    <property type="project" value="InterPro"/>
</dbReference>
<keyword evidence="2" id="KW-0813">Transport</keyword>
<reference evidence="9" key="1">
    <citation type="submission" date="2021-02" db="EMBL/GenBank/DDBJ databases">
        <title>Natronoglycomyces albus gen. nov., sp. nov, a haloalkaliphilic actinobacterium from a soda solonchak soil.</title>
        <authorList>
            <person name="Sorokin D.Y."/>
            <person name="Khijniak T.V."/>
            <person name="Zakharycheva A.P."/>
            <person name="Boueva O.V."/>
            <person name="Ariskina E.V."/>
            <person name="Hahnke R.L."/>
            <person name="Bunk B."/>
            <person name="Sproer C."/>
            <person name="Schumann P."/>
            <person name="Evtushenko L.I."/>
            <person name="Kublanov I.V."/>
        </authorList>
    </citation>
    <scope>NUCLEOTIDE SEQUENCE</scope>
    <source>
        <strain evidence="9">DSM 106290</strain>
    </source>
</reference>
<feature type="transmembrane region" description="Helical" evidence="7">
    <location>
        <begin position="45"/>
        <end position="65"/>
    </location>
</feature>
<sequence>MLDTLRAPTFSKLFAAHVIALTGTGLLTVALALLAYDLAGSDAGLVLGIAFSIKMVAYVVIAPLITALTTTMSRKKLLVTADLIRAAVALSLPLITETWHIYILIFLLQAASATFTPTFQSLIPEVLPDQRQYTKALSLSRLAYDLEAMASPLLAAAMLTVLSYHHLFLGTAMGFALSAAFVLIAVLPAITPTAPPPFLTKLTEGVAVFIASTQLRALMAMNVAVAAATAMVLINTVAIVQHQFGRTQADVTIALAAYGCGSMLIALTLPRLLETLQDRTVMLTGAAALPLALLASAAAIAAPGWYALLGVWLILGAATSLILTPSARLLRRTSHHANRPAVFAAQFSLSHLCFLVTYPLAGILGARWGFASTAVILAVVAALGALAALWAWSEVVPKRTTEAAVV</sequence>
<feature type="transmembrane region" description="Helical" evidence="7">
    <location>
        <begin position="370"/>
        <end position="392"/>
    </location>
</feature>
<evidence type="ECO:0000256" key="7">
    <source>
        <dbReference type="SAM" id="Phobius"/>
    </source>
</evidence>
<feature type="domain" description="Major facilitator superfamily (MFS) profile" evidence="8">
    <location>
        <begin position="9"/>
        <end position="396"/>
    </location>
</feature>
<keyword evidence="4 7" id="KW-0812">Transmembrane</keyword>
<feature type="transmembrane region" description="Helical" evidence="7">
    <location>
        <begin position="281"/>
        <end position="300"/>
    </location>
</feature>
<organism evidence="9 10">
    <name type="scientific">Natronoglycomyces albus</name>
    <dbReference type="NCBI Taxonomy" id="2811108"/>
    <lineage>
        <taxon>Bacteria</taxon>
        <taxon>Bacillati</taxon>
        <taxon>Actinomycetota</taxon>
        <taxon>Actinomycetes</taxon>
        <taxon>Glycomycetales</taxon>
        <taxon>Glycomycetaceae</taxon>
        <taxon>Natronoglycomyces</taxon>
    </lineage>
</organism>
<dbReference type="PROSITE" id="PS50850">
    <property type="entry name" value="MFS"/>
    <property type="match status" value="1"/>
</dbReference>
<gene>
    <name evidence="9" type="ORF">JQS30_15695</name>
</gene>
<evidence type="ECO:0000313" key="10">
    <source>
        <dbReference type="Proteomes" id="UP000662939"/>
    </source>
</evidence>
<accession>A0A895XJJ8</accession>
<evidence type="ECO:0000256" key="1">
    <source>
        <dbReference type="ARBA" id="ARBA00004651"/>
    </source>
</evidence>
<feature type="transmembrane region" description="Helical" evidence="7">
    <location>
        <begin position="168"/>
        <end position="191"/>
    </location>
</feature>
<dbReference type="SUPFAM" id="SSF103473">
    <property type="entry name" value="MFS general substrate transporter"/>
    <property type="match status" value="1"/>
</dbReference>
<dbReference type="InterPro" id="IPR036259">
    <property type="entry name" value="MFS_trans_sf"/>
</dbReference>
<dbReference type="Proteomes" id="UP000662939">
    <property type="component" value="Chromosome"/>
</dbReference>
<keyword evidence="10" id="KW-1185">Reference proteome</keyword>
<evidence type="ECO:0000313" key="9">
    <source>
        <dbReference type="EMBL" id="QSB05177.1"/>
    </source>
</evidence>
<evidence type="ECO:0000259" key="8">
    <source>
        <dbReference type="PROSITE" id="PS50850"/>
    </source>
</evidence>
<feature type="transmembrane region" description="Helical" evidence="7">
    <location>
        <begin position="306"/>
        <end position="330"/>
    </location>
</feature>
<dbReference type="PANTHER" id="PTHR43266">
    <property type="entry name" value="MACROLIDE-EFFLUX PROTEIN"/>
    <property type="match status" value="1"/>
</dbReference>
<protein>
    <submittedName>
        <fullName evidence="9">MFS transporter</fullName>
    </submittedName>
</protein>
<evidence type="ECO:0000256" key="6">
    <source>
        <dbReference type="ARBA" id="ARBA00023136"/>
    </source>
</evidence>
<feature type="transmembrane region" description="Helical" evidence="7">
    <location>
        <begin position="251"/>
        <end position="269"/>
    </location>
</feature>
<evidence type="ECO:0000256" key="4">
    <source>
        <dbReference type="ARBA" id="ARBA00022692"/>
    </source>
</evidence>
<evidence type="ECO:0000256" key="3">
    <source>
        <dbReference type="ARBA" id="ARBA00022475"/>
    </source>
</evidence>
<dbReference type="InterPro" id="IPR011701">
    <property type="entry name" value="MFS"/>
</dbReference>
<evidence type="ECO:0000256" key="2">
    <source>
        <dbReference type="ARBA" id="ARBA00022448"/>
    </source>
</evidence>
<feature type="transmembrane region" description="Helical" evidence="7">
    <location>
        <begin position="12"/>
        <end position="33"/>
    </location>
</feature>
<proteinExistence type="predicted"/>
<dbReference type="KEGG" id="nav:JQS30_15695"/>
<keyword evidence="6 7" id="KW-0472">Membrane</keyword>
<feature type="transmembrane region" description="Helical" evidence="7">
    <location>
        <begin position="342"/>
        <end position="364"/>
    </location>
</feature>
<feature type="transmembrane region" description="Helical" evidence="7">
    <location>
        <begin position="217"/>
        <end position="239"/>
    </location>
</feature>
<dbReference type="EMBL" id="CP070496">
    <property type="protein sequence ID" value="QSB05177.1"/>
    <property type="molecule type" value="Genomic_DNA"/>
</dbReference>
<evidence type="ECO:0000256" key="5">
    <source>
        <dbReference type="ARBA" id="ARBA00022989"/>
    </source>
</evidence>
<dbReference type="AlphaFoldDB" id="A0A895XJJ8"/>
<dbReference type="Gene3D" id="1.20.1250.20">
    <property type="entry name" value="MFS general substrate transporter like domains"/>
    <property type="match status" value="2"/>
</dbReference>
<comment type="subcellular location">
    <subcellularLocation>
        <location evidence="1">Cell membrane</location>
        <topology evidence="1">Multi-pass membrane protein</topology>
    </subcellularLocation>
</comment>
<keyword evidence="3" id="KW-1003">Cell membrane</keyword>
<dbReference type="InterPro" id="IPR020846">
    <property type="entry name" value="MFS_dom"/>
</dbReference>
<dbReference type="RefSeq" id="WP_213171179.1">
    <property type="nucleotide sequence ID" value="NZ_CP070496.1"/>
</dbReference>